<dbReference type="KEGG" id="fpl:Ferp_0280"/>
<dbReference type="SUPFAM" id="SSF55874">
    <property type="entry name" value="ATPase domain of HSP90 chaperone/DNA topoisomerase II/histidine kinase"/>
    <property type="match status" value="1"/>
</dbReference>
<keyword evidence="13 14" id="KW-0472">Membrane</keyword>
<dbReference type="InterPro" id="IPR003661">
    <property type="entry name" value="HisK_dim/P_dom"/>
</dbReference>
<evidence type="ECO:0000256" key="9">
    <source>
        <dbReference type="ARBA" id="ARBA00022777"/>
    </source>
</evidence>
<keyword evidence="4" id="KW-1003">Cell membrane</keyword>
<dbReference type="PANTHER" id="PTHR45528">
    <property type="entry name" value="SENSOR HISTIDINE KINASE CPXA"/>
    <property type="match status" value="1"/>
</dbReference>
<evidence type="ECO:0000259" key="16">
    <source>
        <dbReference type="PROSITE" id="PS50885"/>
    </source>
</evidence>
<comment type="subcellular location">
    <subcellularLocation>
        <location evidence="2">Cell membrane</location>
        <topology evidence="2">Multi-pass membrane protein</topology>
    </subcellularLocation>
</comment>
<dbReference type="Gene3D" id="3.30.565.10">
    <property type="entry name" value="Histidine kinase-like ATPase, C-terminal domain"/>
    <property type="match status" value="1"/>
</dbReference>
<reference evidence="17 18" key="2">
    <citation type="journal article" date="2011" name="Stand. Genomic Sci.">
        <title>Complete genome sequence of Ferroglobus placidus AEDII12DO.</title>
        <authorList>
            <person name="Anderson I."/>
            <person name="Risso C."/>
            <person name="Holmes D."/>
            <person name="Lucas S."/>
            <person name="Copeland A."/>
            <person name="Lapidus A."/>
            <person name="Cheng J.F."/>
            <person name="Bruce D."/>
            <person name="Goodwin L."/>
            <person name="Pitluck S."/>
            <person name="Saunders E."/>
            <person name="Brettin T."/>
            <person name="Detter J.C."/>
            <person name="Han C."/>
            <person name="Tapia R."/>
            <person name="Larimer F."/>
            <person name="Land M."/>
            <person name="Hauser L."/>
            <person name="Woyke T."/>
            <person name="Lovley D."/>
            <person name="Kyrpides N."/>
            <person name="Ivanova N."/>
        </authorList>
    </citation>
    <scope>NUCLEOTIDE SEQUENCE [LARGE SCALE GENOMIC DNA]</scope>
    <source>
        <strain evidence="18">DSM 10642 / AEDII12DO</strain>
    </source>
</reference>
<reference evidence="18" key="1">
    <citation type="submission" date="2010-02" db="EMBL/GenBank/DDBJ databases">
        <title>Complete sequence of Ferroglobus placidus DSM 10642.</title>
        <authorList>
            <consortium name="US DOE Joint Genome Institute"/>
            <person name="Lucas S."/>
            <person name="Copeland A."/>
            <person name="Lapidus A."/>
            <person name="Cheng J.-F."/>
            <person name="Bruce D."/>
            <person name="Goodwin L."/>
            <person name="Pitluck S."/>
            <person name="Saunders E."/>
            <person name="Brettin T."/>
            <person name="Detter J.C."/>
            <person name="Han C."/>
            <person name="Tapia R."/>
            <person name="Larimer F."/>
            <person name="Land M."/>
            <person name="Hauser L."/>
            <person name="Kyrpides N."/>
            <person name="Ivanova N."/>
            <person name="Holmes D."/>
            <person name="Lovley D."/>
            <person name="Kyrpides N."/>
            <person name="Anderson I.J."/>
            <person name="Woyke T."/>
        </authorList>
    </citation>
    <scope>NUCLEOTIDE SEQUENCE [LARGE SCALE GENOMIC DNA]</scope>
    <source>
        <strain evidence="18">DSM 10642 / AEDII12DO</strain>
    </source>
</reference>
<dbReference type="CDD" id="cd00082">
    <property type="entry name" value="HisKA"/>
    <property type="match status" value="1"/>
</dbReference>
<dbReference type="Pfam" id="PF02518">
    <property type="entry name" value="HATPase_c"/>
    <property type="match status" value="1"/>
</dbReference>
<evidence type="ECO:0000256" key="1">
    <source>
        <dbReference type="ARBA" id="ARBA00000085"/>
    </source>
</evidence>
<dbReference type="PRINTS" id="PR00344">
    <property type="entry name" value="BCTRLSENSOR"/>
</dbReference>
<feature type="transmembrane region" description="Helical" evidence="14">
    <location>
        <begin position="165"/>
        <end position="187"/>
    </location>
</feature>
<keyword evidence="11 14" id="KW-1133">Transmembrane helix</keyword>
<evidence type="ECO:0000256" key="5">
    <source>
        <dbReference type="ARBA" id="ARBA00022553"/>
    </source>
</evidence>
<dbReference type="InterPro" id="IPR005467">
    <property type="entry name" value="His_kinase_dom"/>
</dbReference>
<dbReference type="InterPro" id="IPR004358">
    <property type="entry name" value="Sig_transdc_His_kin-like_C"/>
</dbReference>
<dbReference type="PaxDb" id="589924-Ferp_0280"/>
<keyword evidence="18" id="KW-1185">Reference proteome</keyword>
<gene>
    <name evidence="17" type="ordered locus">Ferp_0280</name>
</gene>
<dbReference type="PANTHER" id="PTHR45528:SF1">
    <property type="entry name" value="SENSOR HISTIDINE KINASE CPXA"/>
    <property type="match status" value="1"/>
</dbReference>
<evidence type="ECO:0000313" key="18">
    <source>
        <dbReference type="Proteomes" id="UP000002613"/>
    </source>
</evidence>
<evidence type="ECO:0000256" key="14">
    <source>
        <dbReference type="SAM" id="Phobius"/>
    </source>
</evidence>
<evidence type="ECO:0000259" key="15">
    <source>
        <dbReference type="PROSITE" id="PS50109"/>
    </source>
</evidence>
<dbReference type="EC" id="2.7.13.3" evidence="3"/>
<dbReference type="GO" id="GO:0000155">
    <property type="term" value="F:phosphorelay sensor kinase activity"/>
    <property type="evidence" value="ECO:0007669"/>
    <property type="project" value="InterPro"/>
</dbReference>
<feature type="domain" description="Histidine kinase" evidence="15">
    <location>
        <begin position="258"/>
        <end position="445"/>
    </location>
</feature>
<dbReference type="Pfam" id="PF00672">
    <property type="entry name" value="HAMP"/>
    <property type="match status" value="1"/>
</dbReference>
<dbReference type="OrthoDB" id="50550at2157"/>
<dbReference type="SUPFAM" id="SSF47384">
    <property type="entry name" value="Homodimeric domain of signal transducing histidine kinase"/>
    <property type="match status" value="1"/>
</dbReference>
<dbReference type="HOGENOM" id="CLU_009587_1_0_2"/>
<keyword evidence="5" id="KW-0597">Phosphoprotein</keyword>
<evidence type="ECO:0000256" key="13">
    <source>
        <dbReference type="ARBA" id="ARBA00023136"/>
    </source>
</evidence>
<name>D3S204_FERPA</name>
<evidence type="ECO:0000313" key="17">
    <source>
        <dbReference type="EMBL" id="ADC64461.1"/>
    </source>
</evidence>
<evidence type="ECO:0000256" key="3">
    <source>
        <dbReference type="ARBA" id="ARBA00012438"/>
    </source>
</evidence>
<keyword evidence="6" id="KW-0808">Transferase</keyword>
<dbReference type="RefSeq" id="WP_012964808.1">
    <property type="nucleotide sequence ID" value="NC_013849.1"/>
</dbReference>
<feature type="domain" description="HAMP" evidence="16">
    <location>
        <begin position="190"/>
        <end position="243"/>
    </location>
</feature>
<protein>
    <recommendedName>
        <fullName evidence="3">histidine kinase</fullName>
        <ecNumber evidence="3">2.7.13.3</ecNumber>
    </recommendedName>
</protein>
<dbReference type="InterPro" id="IPR003594">
    <property type="entry name" value="HATPase_dom"/>
</dbReference>
<dbReference type="CDD" id="cd06225">
    <property type="entry name" value="HAMP"/>
    <property type="match status" value="1"/>
</dbReference>
<dbReference type="eggNOG" id="arCOG06408">
    <property type="taxonomic scope" value="Archaea"/>
</dbReference>
<dbReference type="GO" id="GO:0005524">
    <property type="term" value="F:ATP binding"/>
    <property type="evidence" value="ECO:0007669"/>
    <property type="project" value="UniProtKB-KW"/>
</dbReference>
<dbReference type="SMART" id="SM00304">
    <property type="entry name" value="HAMP"/>
    <property type="match status" value="1"/>
</dbReference>
<organism evidence="17 18">
    <name type="scientific">Ferroglobus placidus (strain DSM 10642 / AEDII12DO)</name>
    <dbReference type="NCBI Taxonomy" id="589924"/>
    <lineage>
        <taxon>Archaea</taxon>
        <taxon>Methanobacteriati</taxon>
        <taxon>Methanobacteriota</taxon>
        <taxon>Archaeoglobi</taxon>
        <taxon>Archaeoglobales</taxon>
        <taxon>Archaeoglobaceae</taxon>
        <taxon>Ferroglobus</taxon>
    </lineage>
</organism>
<dbReference type="Pfam" id="PF00512">
    <property type="entry name" value="HisKA"/>
    <property type="match status" value="1"/>
</dbReference>
<dbReference type="CDD" id="cd00075">
    <property type="entry name" value="HATPase"/>
    <property type="match status" value="1"/>
</dbReference>
<dbReference type="Proteomes" id="UP000002613">
    <property type="component" value="Chromosome"/>
</dbReference>
<evidence type="ECO:0000256" key="10">
    <source>
        <dbReference type="ARBA" id="ARBA00022840"/>
    </source>
</evidence>
<evidence type="ECO:0000256" key="7">
    <source>
        <dbReference type="ARBA" id="ARBA00022692"/>
    </source>
</evidence>
<evidence type="ECO:0000256" key="8">
    <source>
        <dbReference type="ARBA" id="ARBA00022741"/>
    </source>
</evidence>
<dbReference type="AlphaFoldDB" id="D3S204"/>
<dbReference type="EMBL" id="CP001899">
    <property type="protein sequence ID" value="ADC64461.1"/>
    <property type="molecule type" value="Genomic_DNA"/>
</dbReference>
<dbReference type="InterPro" id="IPR036097">
    <property type="entry name" value="HisK_dim/P_sf"/>
</dbReference>
<sequence length="445" mass="50431">MRSNWVNETYPTLGINYAIYFDKRGNVVFAGGYNLLEDEPMKVPPSIIAEFRYLLAKSDEDVKKGFLRINDEILIFSSRPILHSNETGPFVGTLIFARVLDEEIINAVREISGINVSISLTAKNNTETTQKFVMATYPLKDYRGEQIASIVVLKDRIARNILYQFYLPFALSAGVVGGIVILSYLVFVKKYVVKRLENVTSTLQDITLKEDFERRVSDTGDDEIAVLSRNINVLLDKISKNLKEIKSLNDDLRLINRIMRHDILNSLTAIQFYADLLEEEYKKDYVGKIKESTEKIVDLIKRIRVFELSLEKGIKMKPVDLEEIILELSKEYGVEAVVKGDLKVLADDSIKNVFDNLISNSVKHGRAKRIFVEGKREGDFAIITFYDDGIGIREDIADKIFEEGVTTGGSGLGLYIAKRILEKYGGEITLADRKQAKFLIKLKAS</sequence>
<dbReference type="Gene3D" id="1.10.287.130">
    <property type="match status" value="1"/>
</dbReference>
<comment type="catalytic activity">
    <reaction evidence="1">
        <text>ATP + protein L-histidine = ADP + protein N-phospho-L-histidine.</text>
        <dbReference type="EC" id="2.7.13.3"/>
    </reaction>
</comment>
<keyword evidence="10" id="KW-0067">ATP-binding</keyword>
<proteinExistence type="predicted"/>
<dbReference type="SMART" id="SM00388">
    <property type="entry name" value="HisKA"/>
    <property type="match status" value="1"/>
</dbReference>
<evidence type="ECO:0000256" key="6">
    <source>
        <dbReference type="ARBA" id="ARBA00022679"/>
    </source>
</evidence>
<keyword evidence="8" id="KW-0547">Nucleotide-binding</keyword>
<evidence type="ECO:0000256" key="12">
    <source>
        <dbReference type="ARBA" id="ARBA00023012"/>
    </source>
</evidence>
<keyword evidence="7 14" id="KW-0812">Transmembrane</keyword>
<evidence type="ECO:0000256" key="2">
    <source>
        <dbReference type="ARBA" id="ARBA00004651"/>
    </source>
</evidence>
<dbReference type="GeneID" id="80265007"/>
<keyword evidence="9 17" id="KW-0418">Kinase</keyword>
<dbReference type="InterPro" id="IPR003660">
    <property type="entry name" value="HAMP_dom"/>
</dbReference>
<dbReference type="InterPro" id="IPR036890">
    <property type="entry name" value="HATPase_C_sf"/>
</dbReference>
<evidence type="ECO:0000256" key="11">
    <source>
        <dbReference type="ARBA" id="ARBA00022989"/>
    </source>
</evidence>
<keyword evidence="12" id="KW-0902">Two-component regulatory system</keyword>
<dbReference type="eggNOG" id="arCOG04446">
    <property type="taxonomic scope" value="Archaea"/>
</dbReference>
<dbReference type="InterPro" id="IPR007892">
    <property type="entry name" value="CHASE4"/>
</dbReference>
<dbReference type="STRING" id="589924.Ferp_0280"/>
<dbReference type="GO" id="GO:0005886">
    <property type="term" value="C:plasma membrane"/>
    <property type="evidence" value="ECO:0007669"/>
    <property type="project" value="UniProtKB-SubCell"/>
</dbReference>
<dbReference type="InterPro" id="IPR050398">
    <property type="entry name" value="HssS/ArlS-like"/>
</dbReference>
<dbReference type="Pfam" id="PF05228">
    <property type="entry name" value="CHASE4"/>
    <property type="match status" value="1"/>
</dbReference>
<dbReference type="SMART" id="SM00387">
    <property type="entry name" value="HATPase_c"/>
    <property type="match status" value="1"/>
</dbReference>
<accession>D3S204</accession>
<dbReference type="PROSITE" id="PS50885">
    <property type="entry name" value="HAMP"/>
    <property type="match status" value="1"/>
</dbReference>
<evidence type="ECO:0000256" key="4">
    <source>
        <dbReference type="ARBA" id="ARBA00022475"/>
    </source>
</evidence>
<dbReference type="PROSITE" id="PS50109">
    <property type="entry name" value="HIS_KIN"/>
    <property type="match status" value="1"/>
</dbReference>